<dbReference type="Proteomes" id="UP001523392">
    <property type="component" value="Unassembled WGS sequence"/>
</dbReference>
<dbReference type="InterPro" id="IPR050546">
    <property type="entry name" value="Glycosyl_Hydrlase_16"/>
</dbReference>
<dbReference type="PANTHER" id="PTHR10963">
    <property type="entry name" value="GLYCOSYL HYDROLASE-RELATED"/>
    <property type="match status" value="1"/>
</dbReference>
<organism evidence="3 4">
    <name type="scientific">Siccirubricoccus soli</name>
    <dbReference type="NCBI Taxonomy" id="2899147"/>
    <lineage>
        <taxon>Bacteria</taxon>
        <taxon>Pseudomonadati</taxon>
        <taxon>Pseudomonadota</taxon>
        <taxon>Alphaproteobacteria</taxon>
        <taxon>Acetobacterales</taxon>
        <taxon>Roseomonadaceae</taxon>
        <taxon>Siccirubricoccus</taxon>
    </lineage>
</organism>
<accession>A0ABT1D809</accession>
<dbReference type="RefSeq" id="WP_252954709.1">
    <property type="nucleotide sequence ID" value="NZ_JAFIRR010000115.1"/>
</dbReference>
<protein>
    <submittedName>
        <fullName evidence="3">Glycoside hydrolase family 16 protein</fullName>
    </submittedName>
</protein>
<keyword evidence="3" id="KW-0378">Hydrolase</keyword>
<sequence>MAIVYGTNGSAEDFLVVPGTSIEGFEHNLDDLVLPAGTELSTVTVTVDHDWANPNADGTYAWGQRVSWGSAGESAFLRYSWEFDPATDADVASGGTTPPTTSGIIYGQPGVAEDFTVAGSAVAIEGFEHGVDDLVLPAGTDPSTISVVADQDWAHQNPDGSYAWGQRVSWGDAGENVFLRYSWEFDPATDAEVAGGTPPTDPPPDGQFREILTDDFDGTTLDRSIWQNVYGGGTYWNNAFEWDPSQVNVADGNLVVSMSRDTDGDGLWQVGGLNMEYAGSITYGRVEFTARVEEEQGTGTAILMWPTGSTQWPPEIDILETPNTTAMHTLHWQGPNGNGDNQSDSQFSNGLDTSQWHTYRMDWTPQELGIYVDGQKVASWTDHIPDSPMSFGVMGYVAGQNDWFDAPPDASTPDQVNIYLGKVTVSEWIG</sequence>
<dbReference type="InterPro" id="IPR000757">
    <property type="entry name" value="Beta-glucanase-like"/>
</dbReference>
<dbReference type="Pfam" id="PF00722">
    <property type="entry name" value="Glyco_hydro_16"/>
    <property type="match status" value="1"/>
</dbReference>
<evidence type="ECO:0000313" key="3">
    <source>
        <dbReference type="EMBL" id="MCO6418077.1"/>
    </source>
</evidence>
<keyword evidence="4" id="KW-1185">Reference proteome</keyword>
<reference evidence="3 4" key="1">
    <citation type="submission" date="2021-12" db="EMBL/GenBank/DDBJ databases">
        <title>Siccirubricoccus leaddurans sp. nov., a high concentration Zn2+ tolerance bacterium.</title>
        <authorList>
            <person name="Cao Y."/>
        </authorList>
    </citation>
    <scope>NUCLEOTIDE SEQUENCE [LARGE SCALE GENOMIC DNA]</scope>
    <source>
        <strain evidence="3 4">KC 17139</strain>
    </source>
</reference>
<dbReference type="Gene3D" id="2.60.120.200">
    <property type="match status" value="1"/>
</dbReference>
<evidence type="ECO:0000313" key="4">
    <source>
        <dbReference type="Proteomes" id="UP001523392"/>
    </source>
</evidence>
<evidence type="ECO:0000259" key="2">
    <source>
        <dbReference type="PROSITE" id="PS51762"/>
    </source>
</evidence>
<comment type="caution">
    <text evidence="3">The sequence shown here is derived from an EMBL/GenBank/DDBJ whole genome shotgun (WGS) entry which is preliminary data.</text>
</comment>
<feature type="domain" description="GH16" evidence="2">
    <location>
        <begin position="179"/>
        <end position="430"/>
    </location>
</feature>
<dbReference type="GO" id="GO:0016787">
    <property type="term" value="F:hydrolase activity"/>
    <property type="evidence" value="ECO:0007669"/>
    <property type="project" value="UniProtKB-KW"/>
</dbReference>
<dbReference type="SUPFAM" id="SSF49899">
    <property type="entry name" value="Concanavalin A-like lectins/glucanases"/>
    <property type="match status" value="1"/>
</dbReference>
<dbReference type="EMBL" id="JAFIRR010000115">
    <property type="protein sequence ID" value="MCO6418077.1"/>
    <property type="molecule type" value="Genomic_DNA"/>
</dbReference>
<evidence type="ECO:0000256" key="1">
    <source>
        <dbReference type="ARBA" id="ARBA00006865"/>
    </source>
</evidence>
<dbReference type="InterPro" id="IPR013320">
    <property type="entry name" value="ConA-like_dom_sf"/>
</dbReference>
<dbReference type="PROSITE" id="PS51762">
    <property type="entry name" value="GH16_2"/>
    <property type="match status" value="1"/>
</dbReference>
<comment type="similarity">
    <text evidence="1">Belongs to the glycosyl hydrolase 16 family.</text>
</comment>
<dbReference type="PANTHER" id="PTHR10963:SF60">
    <property type="entry name" value="GRAM-NEGATIVE BACTERIA-BINDING PROTEIN 1-RELATED"/>
    <property type="match status" value="1"/>
</dbReference>
<dbReference type="CDD" id="cd00413">
    <property type="entry name" value="Glyco_hydrolase_16"/>
    <property type="match status" value="1"/>
</dbReference>
<proteinExistence type="inferred from homology"/>
<name>A0ABT1D809_9PROT</name>
<gene>
    <name evidence="3" type="ORF">JYK14_18190</name>
</gene>